<dbReference type="Proteomes" id="UP000278143">
    <property type="component" value="Unassembled WGS sequence"/>
</dbReference>
<protein>
    <recommendedName>
        <fullName evidence="8">Galactose oxidase</fullName>
    </recommendedName>
</protein>
<keyword evidence="1" id="KW-0880">Kelch repeat</keyword>
<evidence type="ECO:0000256" key="1">
    <source>
        <dbReference type="ARBA" id="ARBA00022441"/>
    </source>
</evidence>
<feature type="compositionally biased region" description="Polar residues" evidence="3">
    <location>
        <begin position="652"/>
        <end position="668"/>
    </location>
</feature>
<dbReference type="PANTHER" id="PTHR46093">
    <property type="entry name" value="ACYL-COA-BINDING DOMAIN-CONTAINING PROTEIN 5"/>
    <property type="match status" value="1"/>
</dbReference>
<organism evidence="6 7">
    <name type="scientific">Syncephalis pseudoplumigaleata</name>
    <dbReference type="NCBI Taxonomy" id="1712513"/>
    <lineage>
        <taxon>Eukaryota</taxon>
        <taxon>Fungi</taxon>
        <taxon>Fungi incertae sedis</taxon>
        <taxon>Zoopagomycota</taxon>
        <taxon>Zoopagomycotina</taxon>
        <taxon>Zoopagomycetes</taxon>
        <taxon>Zoopagales</taxon>
        <taxon>Piptocephalidaceae</taxon>
        <taxon>Syncephalis</taxon>
    </lineage>
</organism>
<feature type="compositionally biased region" description="Polar residues" evidence="3">
    <location>
        <begin position="552"/>
        <end position="562"/>
    </location>
</feature>
<feature type="region of interest" description="Disordered" evidence="3">
    <location>
        <begin position="624"/>
        <end position="643"/>
    </location>
</feature>
<feature type="compositionally biased region" description="Polar residues" evidence="3">
    <location>
        <begin position="483"/>
        <end position="504"/>
    </location>
</feature>
<feature type="region of interest" description="Disordered" evidence="3">
    <location>
        <begin position="471"/>
        <end position="618"/>
    </location>
</feature>
<keyword evidence="4" id="KW-0472">Membrane</keyword>
<feature type="signal peptide" evidence="5">
    <location>
        <begin position="1"/>
        <end position="21"/>
    </location>
</feature>
<keyword evidence="2" id="KW-0677">Repeat</keyword>
<evidence type="ECO:0000256" key="5">
    <source>
        <dbReference type="SAM" id="SignalP"/>
    </source>
</evidence>
<keyword evidence="7" id="KW-1185">Reference proteome</keyword>
<evidence type="ECO:0000256" key="3">
    <source>
        <dbReference type="SAM" id="MobiDB-lite"/>
    </source>
</evidence>
<feature type="compositionally biased region" description="Low complexity" evidence="3">
    <location>
        <begin position="564"/>
        <end position="575"/>
    </location>
</feature>
<dbReference type="PANTHER" id="PTHR46093:SF18">
    <property type="entry name" value="FIBRONECTIN TYPE-III DOMAIN-CONTAINING PROTEIN"/>
    <property type="match status" value="1"/>
</dbReference>
<dbReference type="EMBL" id="KZ991539">
    <property type="protein sequence ID" value="RKP22889.1"/>
    <property type="molecule type" value="Genomic_DNA"/>
</dbReference>
<evidence type="ECO:0000256" key="2">
    <source>
        <dbReference type="ARBA" id="ARBA00022737"/>
    </source>
</evidence>
<name>A0A4V1J0V6_9FUNG</name>
<feature type="transmembrane region" description="Helical" evidence="4">
    <location>
        <begin position="378"/>
        <end position="401"/>
    </location>
</feature>
<keyword evidence="5" id="KW-0732">Signal</keyword>
<proteinExistence type="predicted"/>
<evidence type="ECO:0000313" key="7">
    <source>
        <dbReference type="Proteomes" id="UP000278143"/>
    </source>
</evidence>
<feature type="compositionally biased region" description="Low complexity" evidence="3">
    <location>
        <begin position="471"/>
        <end position="482"/>
    </location>
</feature>
<reference evidence="7" key="1">
    <citation type="journal article" date="2018" name="Nat. Microbiol.">
        <title>Leveraging single-cell genomics to expand the fungal tree of life.</title>
        <authorList>
            <person name="Ahrendt S.R."/>
            <person name="Quandt C.A."/>
            <person name="Ciobanu D."/>
            <person name="Clum A."/>
            <person name="Salamov A."/>
            <person name="Andreopoulos B."/>
            <person name="Cheng J.F."/>
            <person name="Woyke T."/>
            <person name="Pelin A."/>
            <person name="Henrissat B."/>
            <person name="Reynolds N.K."/>
            <person name="Benny G.L."/>
            <person name="Smith M.E."/>
            <person name="James T.Y."/>
            <person name="Grigoriev I.V."/>
        </authorList>
    </citation>
    <scope>NUCLEOTIDE SEQUENCE [LARGE SCALE GENOMIC DNA]</scope>
    <source>
        <strain evidence="7">Benny S71-1</strain>
    </source>
</reference>
<evidence type="ECO:0000256" key="4">
    <source>
        <dbReference type="SAM" id="Phobius"/>
    </source>
</evidence>
<dbReference type="SUPFAM" id="SSF117281">
    <property type="entry name" value="Kelch motif"/>
    <property type="match status" value="1"/>
</dbReference>
<dbReference type="InterPro" id="IPR015915">
    <property type="entry name" value="Kelch-typ_b-propeller"/>
</dbReference>
<feature type="chain" id="PRO_5020244316" description="Galactose oxidase" evidence="5">
    <location>
        <begin position="22"/>
        <end position="707"/>
    </location>
</feature>
<feature type="compositionally biased region" description="Polar residues" evidence="3">
    <location>
        <begin position="604"/>
        <end position="618"/>
    </location>
</feature>
<feature type="compositionally biased region" description="Polar residues" evidence="3">
    <location>
        <begin position="624"/>
        <end position="636"/>
    </location>
</feature>
<evidence type="ECO:0000313" key="6">
    <source>
        <dbReference type="EMBL" id="RKP22889.1"/>
    </source>
</evidence>
<gene>
    <name evidence="6" type="ORF">SYNPS1DRAFT_25183</name>
</gene>
<dbReference type="Pfam" id="PF24681">
    <property type="entry name" value="Kelch_KLHDC2_KLHL20_DRC7"/>
    <property type="match status" value="1"/>
</dbReference>
<feature type="region of interest" description="Disordered" evidence="3">
    <location>
        <begin position="652"/>
        <end position="676"/>
    </location>
</feature>
<evidence type="ECO:0008006" key="8">
    <source>
        <dbReference type="Google" id="ProtNLM"/>
    </source>
</evidence>
<feature type="compositionally biased region" description="Low complexity" evidence="3">
    <location>
        <begin position="515"/>
        <end position="532"/>
    </location>
</feature>
<sequence>MQLDAWCSLWLLGQLLLGGIGHSPLAVHAQQTSPSPRWGHTATLLDGSVYFIGGRDSNLNYLKGRDMIWSLNVEDLRDTTSPLWSQMLATGSDAPPSFADHVAAADRQNGRIIVYGGSTDSPKSGEALWSLNPKDKTWKAGGGSGGPRTRRYNAAVAEAHDNMYIMGGVSTKESTGQDAATVYYNDTYSLSMDQLSWQSLPPPDTAKTSYFQHTMSYVPGKNILVAIGGSDGTNMIATDEVRVYNLKSRVWTGVTTYGKSPPERREHSAVVSGKDIIVYGGCNRNYQIFYDDIWVLDTDTWTWTQKEVLNGPPGRYEHSAIMLGNYMLIAFGFLSSKRADSNIYLLDTQNWQYTTQFPGLSLSGPLVGSDANGMPSGVIAAIVAGTVVAVALIVLGTVIVMRRRRQMRERQQRIPYGGQDANKPAAPASASARFLAFFGMGRRDRANTGLSGSTAAPTGQYMNTSAMSGAAGVASGATSPTTPYSGTGRTNASASQTRYSSDFSTAAGGGRNSTSSPVAGSSAPLPSSLAGSQNGSNWTLAPQRPVSPPTVAGTSNNNTSLRFSLASSGSEAGLAPVPVSKGKSPHGPNGPRSDSSGMYRRDNGSSLLGPNASNQQLGRESWLTSDSYTTNDSSGTAAGRLPLSAHSPTFQASYSIQEEGSSVPSVSPLNDEDREAELEALARERNVYITTGPKQALRIANPDEDSD</sequence>
<keyword evidence="4" id="KW-0812">Transmembrane</keyword>
<dbReference type="AlphaFoldDB" id="A0A4V1J0V6"/>
<accession>A0A4V1J0V6</accession>
<dbReference type="Gene3D" id="2.120.10.80">
    <property type="entry name" value="Kelch-type beta propeller"/>
    <property type="match status" value="2"/>
</dbReference>
<dbReference type="OrthoDB" id="432528at2759"/>
<keyword evidence="4" id="KW-1133">Transmembrane helix</keyword>